<dbReference type="CDD" id="cd06225">
    <property type="entry name" value="HAMP"/>
    <property type="match status" value="1"/>
</dbReference>
<keyword evidence="5" id="KW-0808">Transferase</keyword>
<keyword evidence="10" id="KW-0843">Virulence</keyword>
<evidence type="ECO:0000256" key="3">
    <source>
        <dbReference type="ARBA" id="ARBA00012438"/>
    </source>
</evidence>
<evidence type="ECO:0000256" key="7">
    <source>
        <dbReference type="ARBA" id="ARBA00022777"/>
    </source>
</evidence>
<evidence type="ECO:0000256" key="4">
    <source>
        <dbReference type="ARBA" id="ARBA00022553"/>
    </source>
</evidence>
<dbReference type="SMART" id="SM00387">
    <property type="entry name" value="HATPase_c"/>
    <property type="match status" value="1"/>
</dbReference>
<dbReference type="Gene3D" id="3.30.565.10">
    <property type="entry name" value="Histidine kinase-like ATPase, C-terminal domain"/>
    <property type="match status" value="1"/>
</dbReference>
<dbReference type="InterPro" id="IPR050398">
    <property type="entry name" value="HssS/ArlS-like"/>
</dbReference>
<feature type="transmembrane region" description="Helical" evidence="14">
    <location>
        <begin position="7"/>
        <end position="37"/>
    </location>
</feature>
<dbReference type="PANTHER" id="PTHR45528">
    <property type="entry name" value="SENSOR HISTIDINE KINASE CPXA"/>
    <property type="match status" value="1"/>
</dbReference>
<dbReference type="PRINTS" id="PR00344">
    <property type="entry name" value="BCTRLSENSOR"/>
</dbReference>
<dbReference type="SMART" id="SM00304">
    <property type="entry name" value="HAMP"/>
    <property type="match status" value="1"/>
</dbReference>
<organism evidence="17 18">
    <name type="scientific">Acetobacterium paludosum</name>
    <dbReference type="NCBI Taxonomy" id="52693"/>
    <lineage>
        <taxon>Bacteria</taxon>
        <taxon>Bacillati</taxon>
        <taxon>Bacillota</taxon>
        <taxon>Clostridia</taxon>
        <taxon>Eubacteriales</taxon>
        <taxon>Eubacteriaceae</taxon>
        <taxon>Acetobacterium</taxon>
    </lineage>
</organism>
<protein>
    <recommendedName>
        <fullName evidence="13">Heme sensor protein HssS</fullName>
        <ecNumber evidence="3">2.7.13.3</ecNumber>
    </recommendedName>
</protein>
<dbReference type="Gene3D" id="1.10.287.130">
    <property type="match status" value="1"/>
</dbReference>
<evidence type="ECO:0000256" key="8">
    <source>
        <dbReference type="ARBA" id="ARBA00022989"/>
    </source>
</evidence>
<evidence type="ECO:0000256" key="13">
    <source>
        <dbReference type="ARBA" id="ARBA00040841"/>
    </source>
</evidence>
<accession>A0A923I2I3</accession>
<feature type="domain" description="Histidine kinase" evidence="15">
    <location>
        <begin position="127"/>
        <end position="340"/>
    </location>
</feature>
<dbReference type="InterPro" id="IPR004358">
    <property type="entry name" value="Sig_transdc_His_kin-like_C"/>
</dbReference>
<reference evidence="17" key="1">
    <citation type="submission" date="2019-10" db="EMBL/GenBank/DDBJ databases">
        <authorList>
            <person name="Ross D.E."/>
            <person name="Gulliver D."/>
        </authorList>
    </citation>
    <scope>NUCLEOTIDE SEQUENCE</scope>
    <source>
        <strain evidence="17">DER-2019</strain>
    </source>
</reference>
<evidence type="ECO:0000259" key="16">
    <source>
        <dbReference type="PROSITE" id="PS50885"/>
    </source>
</evidence>
<dbReference type="InterPro" id="IPR003661">
    <property type="entry name" value="HisK_dim/P_dom"/>
</dbReference>
<sequence length="343" mass="39061">MKPFYKFNVILTVFAFIVLTLSGFLSASFLFLLLTFLGRMDSGFLLVIFPMTSVFIGMFLSTAFSRRIVKPINDLISATNEVTKGNFDVRVESTDKSNELNDLIHSFNNMAKELESIEIFRNDFINNFSHEFKTPIVSIKGFAKQLQKDDLSKEDRKEFTDIIISESDRLTHMATNILLLNKYENQEILSSQTSFLLDEEIRKVLVILEKEWSQKELTLDLLMDEVDYTGNEEMLSQVWMNLISNAVKFSDDYEILTVRCFEEEKSVIVQITDYGIGMSEETVAHIFEKFYQGDLGHKAQGNGLGLPIVKRILNICGGDIEVQSAIGKGSTFTVRLPKKAAEK</sequence>
<evidence type="ECO:0000256" key="12">
    <source>
        <dbReference type="ARBA" id="ARBA00037219"/>
    </source>
</evidence>
<gene>
    <name evidence="17" type="ORF">GH810_10840</name>
</gene>
<dbReference type="InterPro" id="IPR005467">
    <property type="entry name" value="His_kinase_dom"/>
</dbReference>
<evidence type="ECO:0000313" key="17">
    <source>
        <dbReference type="EMBL" id="MBC3888808.1"/>
    </source>
</evidence>
<dbReference type="PROSITE" id="PS50109">
    <property type="entry name" value="HIS_KIN"/>
    <property type="match status" value="1"/>
</dbReference>
<dbReference type="GO" id="GO:0005886">
    <property type="term" value="C:plasma membrane"/>
    <property type="evidence" value="ECO:0007669"/>
    <property type="project" value="TreeGrafter"/>
</dbReference>
<evidence type="ECO:0000256" key="2">
    <source>
        <dbReference type="ARBA" id="ARBA00004141"/>
    </source>
</evidence>
<dbReference type="EC" id="2.7.13.3" evidence="3"/>
<dbReference type="InterPro" id="IPR003594">
    <property type="entry name" value="HATPase_dom"/>
</dbReference>
<dbReference type="CDD" id="cd00075">
    <property type="entry name" value="HATPase"/>
    <property type="match status" value="1"/>
</dbReference>
<dbReference type="RefSeq" id="WP_148566098.1">
    <property type="nucleotide sequence ID" value="NZ_RXYA01000003.1"/>
</dbReference>
<evidence type="ECO:0000259" key="15">
    <source>
        <dbReference type="PROSITE" id="PS50109"/>
    </source>
</evidence>
<dbReference type="Pfam" id="PF02518">
    <property type="entry name" value="HATPase_c"/>
    <property type="match status" value="1"/>
</dbReference>
<dbReference type="SUPFAM" id="SSF47384">
    <property type="entry name" value="Homodimeric domain of signal transducing histidine kinase"/>
    <property type="match status" value="1"/>
</dbReference>
<keyword evidence="4" id="KW-0597">Phosphoprotein</keyword>
<comment type="caution">
    <text evidence="17">The sequence shown here is derived from an EMBL/GenBank/DDBJ whole genome shotgun (WGS) entry which is preliminary data.</text>
</comment>
<evidence type="ECO:0000256" key="10">
    <source>
        <dbReference type="ARBA" id="ARBA00023026"/>
    </source>
</evidence>
<dbReference type="InterPro" id="IPR003660">
    <property type="entry name" value="HAMP_dom"/>
</dbReference>
<dbReference type="GO" id="GO:0000155">
    <property type="term" value="F:phosphorelay sensor kinase activity"/>
    <property type="evidence" value="ECO:0007669"/>
    <property type="project" value="InterPro"/>
</dbReference>
<comment type="subcellular location">
    <subcellularLocation>
        <location evidence="2">Membrane</location>
        <topology evidence="2">Multi-pass membrane protein</topology>
    </subcellularLocation>
</comment>
<evidence type="ECO:0000256" key="11">
    <source>
        <dbReference type="ARBA" id="ARBA00023136"/>
    </source>
</evidence>
<comment type="function">
    <text evidence="12">Member of the two-component regulatory system HssS/HssR involved in intracellular heme homeostasis and tempering of staphylococcal virulence. HssS functions as a heme sensor histidine kinase which is autophosphorylated at a histidine residue and transfers its phosphate group to an aspartate residue of HssR. HssR/HssS activates the expression of hrtAB, an efflux pump, in response to extracellular heme, hemin, hemoglobin or blood.</text>
</comment>
<dbReference type="Pfam" id="PF00672">
    <property type="entry name" value="HAMP"/>
    <property type="match status" value="1"/>
</dbReference>
<keyword evidence="7" id="KW-0418">Kinase</keyword>
<feature type="domain" description="HAMP" evidence="16">
    <location>
        <begin position="66"/>
        <end position="119"/>
    </location>
</feature>
<keyword evidence="11 14" id="KW-0472">Membrane</keyword>
<dbReference type="InterPro" id="IPR036890">
    <property type="entry name" value="HATPase_C_sf"/>
</dbReference>
<dbReference type="PROSITE" id="PS50885">
    <property type="entry name" value="HAMP"/>
    <property type="match status" value="1"/>
</dbReference>
<dbReference type="CDD" id="cd00082">
    <property type="entry name" value="HisKA"/>
    <property type="match status" value="1"/>
</dbReference>
<dbReference type="PANTHER" id="PTHR45528:SF11">
    <property type="entry name" value="HISTIDINE KINASE"/>
    <property type="match status" value="1"/>
</dbReference>
<dbReference type="AlphaFoldDB" id="A0A923I2I3"/>
<evidence type="ECO:0000256" key="6">
    <source>
        <dbReference type="ARBA" id="ARBA00022692"/>
    </source>
</evidence>
<dbReference type="SMART" id="SM00388">
    <property type="entry name" value="HisKA"/>
    <property type="match status" value="1"/>
</dbReference>
<dbReference type="InterPro" id="IPR036097">
    <property type="entry name" value="HisK_dim/P_sf"/>
</dbReference>
<evidence type="ECO:0000256" key="5">
    <source>
        <dbReference type="ARBA" id="ARBA00022679"/>
    </source>
</evidence>
<dbReference type="Gene3D" id="6.10.340.10">
    <property type="match status" value="1"/>
</dbReference>
<keyword evidence="9" id="KW-0902">Two-component regulatory system</keyword>
<reference evidence="17" key="2">
    <citation type="submission" date="2020-10" db="EMBL/GenBank/DDBJ databases">
        <title>Comparative genomics of the Acetobacterium genus.</title>
        <authorList>
            <person name="Marshall C."/>
            <person name="May H."/>
            <person name="Norman S."/>
        </authorList>
    </citation>
    <scope>NUCLEOTIDE SEQUENCE</scope>
    <source>
        <strain evidence="17">DER-2019</strain>
    </source>
</reference>
<dbReference type="EMBL" id="WJBD01000012">
    <property type="protein sequence ID" value="MBC3888808.1"/>
    <property type="molecule type" value="Genomic_DNA"/>
</dbReference>
<name>A0A923I2I3_9FIRM</name>
<evidence type="ECO:0000256" key="9">
    <source>
        <dbReference type="ARBA" id="ARBA00023012"/>
    </source>
</evidence>
<proteinExistence type="predicted"/>
<dbReference type="FunFam" id="3.30.565.10:FF:000006">
    <property type="entry name" value="Sensor histidine kinase WalK"/>
    <property type="match status" value="1"/>
</dbReference>
<keyword evidence="8 14" id="KW-1133">Transmembrane helix</keyword>
<evidence type="ECO:0000313" key="18">
    <source>
        <dbReference type="Proteomes" id="UP000616595"/>
    </source>
</evidence>
<dbReference type="SUPFAM" id="SSF55874">
    <property type="entry name" value="ATPase domain of HSP90 chaperone/DNA topoisomerase II/histidine kinase"/>
    <property type="match status" value="1"/>
</dbReference>
<dbReference type="Proteomes" id="UP000616595">
    <property type="component" value="Unassembled WGS sequence"/>
</dbReference>
<dbReference type="SUPFAM" id="SSF158472">
    <property type="entry name" value="HAMP domain-like"/>
    <property type="match status" value="1"/>
</dbReference>
<evidence type="ECO:0000256" key="14">
    <source>
        <dbReference type="SAM" id="Phobius"/>
    </source>
</evidence>
<comment type="catalytic activity">
    <reaction evidence="1">
        <text>ATP + protein L-histidine = ADP + protein N-phospho-L-histidine.</text>
        <dbReference type="EC" id="2.7.13.3"/>
    </reaction>
</comment>
<keyword evidence="18" id="KW-1185">Reference proteome</keyword>
<evidence type="ECO:0000256" key="1">
    <source>
        <dbReference type="ARBA" id="ARBA00000085"/>
    </source>
</evidence>
<dbReference type="Pfam" id="PF00512">
    <property type="entry name" value="HisKA"/>
    <property type="match status" value="1"/>
</dbReference>
<dbReference type="OrthoDB" id="9813151at2"/>
<feature type="transmembrane region" description="Helical" evidence="14">
    <location>
        <begin position="43"/>
        <end position="64"/>
    </location>
</feature>
<keyword evidence="6 14" id="KW-0812">Transmembrane</keyword>